<dbReference type="EMBL" id="JARJCM010000006">
    <property type="protein sequence ID" value="KAJ7044777.1"/>
    <property type="molecule type" value="Genomic_DNA"/>
</dbReference>
<keyword evidence="2" id="KW-1185">Reference proteome</keyword>
<accession>A0AAD6TFL4</accession>
<dbReference type="Proteomes" id="UP001218188">
    <property type="component" value="Unassembled WGS sequence"/>
</dbReference>
<proteinExistence type="predicted"/>
<dbReference type="AlphaFoldDB" id="A0AAD6TFL4"/>
<sequence length="206" mass="22759">MFSGLSLLPVSVSSLVFARYAFTLYDPIRSEFELIVSFSALSLPSSQVLARGARLSFGLSGPTDIRSLLSPSNAHSMATASVVTGDAVSLHYPDEWDHESSQLPSDYSAVSNSFEPQLLTPQNSQFWRRLCIKIGNGHDLSRAQRCIGVVISERKNRPQAPHATPEWPEVDNTPPSYERLNLIGAALACKVGWFSGIEYTIEVDWW</sequence>
<organism evidence="1 2">
    <name type="scientific">Mycena alexandri</name>
    <dbReference type="NCBI Taxonomy" id="1745969"/>
    <lineage>
        <taxon>Eukaryota</taxon>
        <taxon>Fungi</taxon>
        <taxon>Dikarya</taxon>
        <taxon>Basidiomycota</taxon>
        <taxon>Agaricomycotina</taxon>
        <taxon>Agaricomycetes</taxon>
        <taxon>Agaricomycetidae</taxon>
        <taxon>Agaricales</taxon>
        <taxon>Marasmiineae</taxon>
        <taxon>Mycenaceae</taxon>
        <taxon>Mycena</taxon>
    </lineage>
</organism>
<protein>
    <submittedName>
        <fullName evidence="1">Uncharacterized protein</fullName>
    </submittedName>
</protein>
<evidence type="ECO:0000313" key="2">
    <source>
        <dbReference type="Proteomes" id="UP001218188"/>
    </source>
</evidence>
<comment type="caution">
    <text evidence="1">The sequence shown here is derived from an EMBL/GenBank/DDBJ whole genome shotgun (WGS) entry which is preliminary data.</text>
</comment>
<evidence type="ECO:0000313" key="1">
    <source>
        <dbReference type="EMBL" id="KAJ7044777.1"/>
    </source>
</evidence>
<name>A0AAD6TFL4_9AGAR</name>
<reference evidence="1" key="1">
    <citation type="submission" date="2023-03" db="EMBL/GenBank/DDBJ databases">
        <title>Massive genome expansion in bonnet fungi (Mycena s.s.) driven by repeated elements and novel gene families across ecological guilds.</title>
        <authorList>
            <consortium name="Lawrence Berkeley National Laboratory"/>
            <person name="Harder C.B."/>
            <person name="Miyauchi S."/>
            <person name="Viragh M."/>
            <person name="Kuo A."/>
            <person name="Thoen E."/>
            <person name="Andreopoulos B."/>
            <person name="Lu D."/>
            <person name="Skrede I."/>
            <person name="Drula E."/>
            <person name="Henrissat B."/>
            <person name="Morin E."/>
            <person name="Kohler A."/>
            <person name="Barry K."/>
            <person name="LaButti K."/>
            <person name="Morin E."/>
            <person name="Salamov A."/>
            <person name="Lipzen A."/>
            <person name="Mereny Z."/>
            <person name="Hegedus B."/>
            <person name="Baldrian P."/>
            <person name="Stursova M."/>
            <person name="Weitz H."/>
            <person name="Taylor A."/>
            <person name="Grigoriev I.V."/>
            <person name="Nagy L.G."/>
            <person name="Martin F."/>
            <person name="Kauserud H."/>
        </authorList>
    </citation>
    <scope>NUCLEOTIDE SEQUENCE</scope>
    <source>
        <strain evidence="1">CBHHK200</strain>
    </source>
</reference>
<gene>
    <name evidence="1" type="ORF">C8F04DRAFT_1351205</name>
</gene>